<reference evidence="2 3" key="1">
    <citation type="submission" date="2020-04" db="EMBL/GenBank/DDBJ databases">
        <title>Description of novel Gluconacetobacter.</title>
        <authorList>
            <person name="Sombolestani A."/>
        </authorList>
    </citation>
    <scope>NUCLEOTIDE SEQUENCE [LARGE SCALE GENOMIC DNA]</scope>
    <source>
        <strain evidence="2 3">LMG 7603</strain>
    </source>
</reference>
<sequence>MSDTDFDVDLSETGRANLAQFKRRTERVINEFSSDNKAVNILICGKTGVGKSTLINAVFNEDLAKTGIGEPITQGIELIVKPPNPIRILDTKGLELKDYTAILNDIIVAITSRKGDDPNEYVHVAWLCISSESARVENAEIALAKKLTELGLKVIVVLTKVRIFSDKEFFEKVKETMANFAAGFVMTRGLAYDEIDDEDEDEEPVIRRRPIKGLDELINLSYSFIPEAQRQAFLNVISGLHKTSHEIREEEAKKFIRKFAANNSLAVSQEMKDNQKNWQACIPPVMSGMLLRICYIYGIDGASSVFSDNIIKDFSKKVSDNLTLRKNKIIEENSKQSIFSVILFGIPNYIYNLFASNTPDQEHIRALLIDQGEKLISNIKSMTKNNEEMTIATVIGKMNTRLNPNKNAIALR</sequence>
<dbReference type="GO" id="GO:0005525">
    <property type="term" value="F:GTP binding"/>
    <property type="evidence" value="ECO:0007669"/>
    <property type="project" value="InterPro"/>
</dbReference>
<gene>
    <name evidence="2" type="ORF">HLH33_15515</name>
</gene>
<dbReference type="Pfam" id="PF01926">
    <property type="entry name" value="MMR_HSR1"/>
    <property type="match status" value="1"/>
</dbReference>
<evidence type="ECO:0000313" key="2">
    <source>
        <dbReference type="EMBL" id="MBB2157701.1"/>
    </source>
</evidence>
<dbReference type="AlphaFoldDB" id="A0A7W4I7H7"/>
<organism evidence="2 3">
    <name type="scientific">Gluconacetobacter diazotrophicus</name>
    <name type="common">Acetobacter diazotrophicus</name>
    <dbReference type="NCBI Taxonomy" id="33996"/>
    <lineage>
        <taxon>Bacteria</taxon>
        <taxon>Pseudomonadati</taxon>
        <taxon>Pseudomonadota</taxon>
        <taxon>Alphaproteobacteria</taxon>
        <taxon>Acetobacterales</taxon>
        <taxon>Acetobacteraceae</taxon>
        <taxon>Gluconacetobacter</taxon>
    </lineage>
</organism>
<dbReference type="Proteomes" id="UP000550787">
    <property type="component" value="Unassembled WGS sequence"/>
</dbReference>
<evidence type="ECO:0000259" key="1">
    <source>
        <dbReference type="Pfam" id="PF01926"/>
    </source>
</evidence>
<proteinExistence type="predicted"/>
<name>A0A7W4I7H7_GLUDI</name>
<protein>
    <recommendedName>
        <fullName evidence="1">G domain-containing protein</fullName>
    </recommendedName>
</protein>
<comment type="caution">
    <text evidence="2">The sequence shown here is derived from an EMBL/GenBank/DDBJ whole genome shotgun (WGS) entry which is preliminary data.</text>
</comment>
<dbReference type="Gene3D" id="3.40.50.300">
    <property type="entry name" value="P-loop containing nucleotide triphosphate hydrolases"/>
    <property type="match status" value="1"/>
</dbReference>
<dbReference type="SUPFAM" id="SSF52540">
    <property type="entry name" value="P-loop containing nucleoside triphosphate hydrolases"/>
    <property type="match status" value="1"/>
</dbReference>
<feature type="domain" description="G" evidence="1">
    <location>
        <begin position="41"/>
        <end position="160"/>
    </location>
</feature>
<dbReference type="EMBL" id="JABEQG010000039">
    <property type="protein sequence ID" value="MBB2157701.1"/>
    <property type="molecule type" value="Genomic_DNA"/>
</dbReference>
<dbReference type="InterPro" id="IPR006073">
    <property type="entry name" value="GTP-bd"/>
</dbReference>
<dbReference type="InterPro" id="IPR027417">
    <property type="entry name" value="P-loop_NTPase"/>
</dbReference>
<evidence type="ECO:0000313" key="3">
    <source>
        <dbReference type="Proteomes" id="UP000550787"/>
    </source>
</evidence>
<accession>A0A7W4I7H7</accession>
<dbReference type="CDD" id="cd00882">
    <property type="entry name" value="Ras_like_GTPase"/>
    <property type="match status" value="1"/>
</dbReference>
<dbReference type="RefSeq" id="WP_183116334.1">
    <property type="nucleotide sequence ID" value="NZ_JABEQG010000039.1"/>
</dbReference>